<proteinExistence type="predicted"/>
<dbReference type="Pfam" id="PF05257">
    <property type="entry name" value="CHAP"/>
    <property type="match status" value="1"/>
</dbReference>
<evidence type="ECO:0000259" key="2">
    <source>
        <dbReference type="PROSITE" id="PS50911"/>
    </source>
</evidence>
<evidence type="ECO:0000313" key="3">
    <source>
        <dbReference type="EMBL" id="DAF88290.1"/>
    </source>
</evidence>
<sequence length="282" mass="32501">MKFTPRTTAPTKNNKCYYSNNNRYYLNGYGLPNCTCYAYGRILELIGYIPNGLHYGNAENWYPNTKSLEKGQTPKLGSIICFKGNKGHVAVVEKIYEDGSIDISNSAYKGTLFYMKHLKNDYKYNDKYKFQGFIYLPIKFENDTPKISFKTGQIVRLSESATEYQGSSKGIKIPNNYKNKTYTILQVSKDEQTILLKELYSWVLASECSIVEQKKEVKYKVNALLGLWMLNSNGKKVKVYRKGTIVTYLGYGYSKYGYTYYKVKIDNTNQVGFMASKFLIKQ</sequence>
<accession>A0A8S5U1I8</accession>
<feature type="domain" description="Peptidase C51" evidence="2">
    <location>
        <begin position="9"/>
        <end position="135"/>
    </location>
</feature>
<dbReference type="EMBL" id="BK015983">
    <property type="protein sequence ID" value="DAF88290.1"/>
    <property type="molecule type" value="Genomic_DNA"/>
</dbReference>
<dbReference type="InterPro" id="IPR038765">
    <property type="entry name" value="Papain-like_cys_pep_sf"/>
</dbReference>
<keyword evidence="1" id="KW-0929">Antimicrobial</keyword>
<dbReference type="SUPFAM" id="SSF54001">
    <property type="entry name" value="Cysteine proteinases"/>
    <property type="match status" value="1"/>
</dbReference>
<name>A0A8S5U1I8_9CAUD</name>
<dbReference type="PROSITE" id="PS50911">
    <property type="entry name" value="CHAP"/>
    <property type="match status" value="1"/>
</dbReference>
<dbReference type="Gene3D" id="3.90.1720.10">
    <property type="entry name" value="endopeptidase domain like (from Nostoc punctiforme)"/>
    <property type="match status" value="1"/>
</dbReference>
<reference evidence="3" key="1">
    <citation type="journal article" date="2021" name="Proc. Natl. Acad. Sci. U.S.A.">
        <title>A Catalog of Tens of Thousands of Viruses from Human Metagenomes Reveals Hidden Associations with Chronic Diseases.</title>
        <authorList>
            <person name="Tisza M.J."/>
            <person name="Buck C.B."/>
        </authorList>
    </citation>
    <scope>NUCLEOTIDE SEQUENCE</scope>
    <source>
        <strain evidence="3">Ctt8434</strain>
    </source>
</reference>
<protein>
    <submittedName>
        <fullName evidence="3">CHAP domain protein</fullName>
    </submittedName>
</protein>
<evidence type="ECO:0000256" key="1">
    <source>
        <dbReference type="ARBA" id="ARBA00022529"/>
    </source>
</evidence>
<dbReference type="GO" id="GO:0001897">
    <property type="term" value="P:symbiont-mediated cytolysis of host cell"/>
    <property type="evidence" value="ECO:0007669"/>
    <property type="project" value="UniProtKB-ARBA"/>
</dbReference>
<organism evidence="3">
    <name type="scientific">Siphoviridae sp. ctt8434</name>
    <dbReference type="NCBI Taxonomy" id="2825703"/>
    <lineage>
        <taxon>Viruses</taxon>
        <taxon>Duplodnaviria</taxon>
        <taxon>Heunggongvirae</taxon>
        <taxon>Uroviricota</taxon>
        <taxon>Caudoviricetes</taxon>
    </lineage>
</organism>
<dbReference type="InterPro" id="IPR007921">
    <property type="entry name" value="CHAP_dom"/>
</dbReference>